<dbReference type="InterPro" id="IPR001633">
    <property type="entry name" value="EAL_dom"/>
</dbReference>
<dbReference type="InterPro" id="IPR006189">
    <property type="entry name" value="CHASE_dom"/>
</dbReference>
<dbReference type="InterPro" id="IPR035919">
    <property type="entry name" value="EAL_sf"/>
</dbReference>
<dbReference type="InterPro" id="IPR029787">
    <property type="entry name" value="Nucleotide_cyclase"/>
</dbReference>
<dbReference type="Gene3D" id="3.20.20.450">
    <property type="entry name" value="EAL domain"/>
    <property type="match status" value="1"/>
</dbReference>
<keyword evidence="4" id="KW-0812">Transmembrane</keyword>
<dbReference type="InterPro" id="IPR000160">
    <property type="entry name" value="GGDEF_dom"/>
</dbReference>
<dbReference type="PROSITE" id="PS50887">
    <property type="entry name" value="GGDEF"/>
    <property type="match status" value="1"/>
</dbReference>
<dbReference type="STRING" id="686340.Metal_0256"/>
<keyword evidence="5" id="KW-1133">Transmembrane helix</keyword>
<evidence type="ECO:0000256" key="3">
    <source>
        <dbReference type="ARBA" id="ARBA00022636"/>
    </source>
</evidence>
<dbReference type="Pfam" id="PF13185">
    <property type="entry name" value="GAF_2"/>
    <property type="match status" value="1"/>
</dbReference>
<comment type="subcellular location">
    <subcellularLocation>
        <location evidence="1">Membrane</location>
    </subcellularLocation>
</comment>
<evidence type="ECO:0000256" key="2">
    <source>
        <dbReference type="ARBA" id="ARBA00012282"/>
    </source>
</evidence>
<organism evidence="10 11">
    <name type="scientific">Methylomicrobium album BG8</name>
    <dbReference type="NCBI Taxonomy" id="686340"/>
    <lineage>
        <taxon>Bacteria</taxon>
        <taxon>Pseudomonadati</taxon>
        <taxon>Pseudomonadota</taxon>
        <taxon>Gammaproteobacteria</taxon>
        <taxon>Methylococcales</taxon>
        <taxon>Methylococcaceae</taxon>
        <taxon>Methylomicrobium</taxon>
    </lineage>
</organism>
<evidence type="ECO:0000259" key="9">
    <source>
        <dbReference type="PROSITE" id="PS50887"/>
    </source>
</evidence>
<evidence type="ECO:0000313" key="11">
    <source>
        <dbReference type="Proteomes" id="UP000005090"/>
    </source>
</evidence>
<dbReference type="SMART" id="SM00065">
    <property type="entry name" value="GAF"/>
    <property type="match status" value="1"/>
</dbReference>
<keyword evidence="11" id="KW-1185">Reference proteome</keyword>
<dbReference type="GO" id="GO:0071111">
    <property type="term" value="F:cyclic-guanylate-specific phosphodiesterase activity"/>
    <property type="evidence" value="ECO:0007669"/>
    <property type="project" value="UniProtKB-EC"/>
</dbReference>
<dbReference type="CDD" id="cd01948">
    <property type="entry name" value="EAL"/>
    <property type="match status" value="1"/>
</dbReference>
<evidence type="ECO:0000259" key="7">
    <source>
        <dbReference type="PROSITE" id="PS50839"/>
    </source>
</evidence>
<dbReference type="SUPFAM" id="SSF141868">
    <property type="entry name" value="EAL domain-like"/>
    <property type="match status" value="1"/>
</dbReference>
<dbReference type="EC" id="3.1.4.52" evidence="2"/>
<dbReference type="SMART" id="SM00267">
    <property type="entry name" value="GGDEF"/>
    <property type="match status" value="1"/>
</dbReference>
<dbReference type="PANTHER" id="PTHR44757">
    <property type="entry name" value="DIGUANYLATE CYCLASE DGCP"/>
    <property type="match status" value="1"/>
</dbReference>
<dbReference type="SMART" id="SM01079">
    <property type="entry name" value="CHASE"/>
    <property type="match status" value="1"/>
</dbReference>
<dbReference type="AlphaFoldDB" id="H8GLC0"/>
<evidence type="ECO:0000259" key="8">
    <source>
        <dbReference type="PROSITE" id="PS50883"/>
    </source>
</evidence>
<dbReference type="CDD" id="cd01949">
    <property type="entry name" value="GGDEF"/>
    <property type="match status" value="1"/>
</dbReference>
<name>H8GLC0_METAL</name>
<dbReference type="eggNOG" id="COG5001">
    <property type="taxonomic scope" value="Bacteria"/>
</dbReference>
<dbReference type="PROSITE" id="PS50883">
    <property type="entry name" value="EAL"/>
    <property type="match status" value="1"/>
</dbReference>
<proteinExistence type="predicted"/>
<dbReference type="SUPFAM" id="SSF55073">
    <property type="entry name" value="Nucleotide cyclase"/>
    <property type="match status" value="1"/>
</dbReference>
<dbReference type="Gene3D" id="3.30.70.270">
    <property type="match status" value="1"/>
</dbReference>
<reference evidence="10 11" key="1">
    <citation type="journal article" date="2013" name="Genome Announc.">
        <title>Genome Sequence of the Obligate Gammaproteobacterial Methanotroph Methylomicrobium album Strain BG8.</title>
        <authorList>
            <person name="Kits K.D."/>
            <person name="Kalyuzhnaya M.G."/>
            <person name="Klotz M.G."/>
            <person name="Jetten M.S."/>
            <person name="Op den Camp H.J."/>
            <person name="Vuilleumier S."/>
            <person name="Bringel F."/>
            <person name="Dispirito A.A."/>
            <person name="Murrell J.C."/>
            <person name="Bruce D."/>
            <person name="Cheng J.F."/>
            <person name="Copeland A."/>
            <person name="Goodwin L."/>
            <person name="Hauser L."/>
            <person name="Lajus A."/>
            <person name="Land M.L."/>
            <person name="Lapidus A."/>
            <person name="Lucas S."/>
            <person name="Medigue C."/>
            <person name="Pitluck S."/>
            <person name="Woyke T."/>
            <person name="Zeytun A."/>
            <person name="Stein L.Y."/>
        </authorList>
    </citation>
    <scope>NUCLEOTIDE SEQUENCE [LARGE SCALE GENOMIC DNA]</scope>
    <source>
        <strain evidence="10 11">BG8</strain>
    </source>
</reference>
<dbReference type="PROSITE" id="PS50839">
    <property type="entry name" value="CHASE"/>
    <property type="match status" value="1"/>
</dbReference>
<dbReference type="NCBIfam" id="TIGR00254">
    <property type="entry name" value="GGDEF"/>
    <property type="match status" value="1"/>
</dbReference>
<dbReference type="Pfam" id="PF00990">
    <property type="entry name" value="GGDEF"/>
    <property type="match status" value="1"/>
</dbReference>
<gene>
    <name evidence="10" type="ORF">Metal_0256</name>
</gene>
<protein>
    <recommendedName>
        <fullName evidence="2">cyclic-guanylate-specific phosphodiesterase</fullName>
        <ecNumber evidence="2">3.1.4.52</ecNumber>
    </recommendedName>
</protein>
<dbReference type="PANTHER" id="PTHR44757:SF2">
    <property type="entry name" value="BIOFILM ARCHITECTURE MAINTENANCE PROTEIN MBAA"/>
    <property type="match status" value="1"/>
</dbReference>
<dbReference type="GO" id="GO:0007165">
    <property type="term" value="P:signal transduction"/>
    <property type="evidence" value="ECO:0007669"/>
    <property type="project" value="UniProtKB-ARBA"/>
</dbReference>
<feature type="domain" description="EAL" evidence="8">
    <location>
        <begin position="710"/>
        <end position="963"/>
    </location>
</feature>
<evidence type="ECO:0000256" key="1">
    <source>
        <dbReference type="ARBA" id="ARBA00004370"/>
    </source>
</evidence>
<dbReference type="EMBL" id="CM001475">
    <property type="protein sequence ID" value="EIC28119.1"/>
    <property type="molecule type" value="Genomic_DNA"/>
</dbReference>
<dbReference type="Pfam" id="PF00563">
    <property type="entry name" value="EAL"/>
    <property type="match status" value="1"/>
</dbReference>
<dbReference type="InterPro" id="IPR003018">
    <property type="entry name" value="GAF"/>
</dbReference>
<dbReference type="InterPro" id="IPR029016">
    <property type="entry name" value="GAF-like_dom_sf"/>
</dbReference>
<dbReference type="FunFam" id="3.20.20.450:FF:000001">
    <property type="entry name" value="Cyclic di-GMP phosphodiesterase yahA"/>
    <property type="match status" value="1"/>
</dbReference>
<feature type="domain" description="CHASE" evidence="7">
    <location>
        <begin position="63"/>
        <end position="290"/>
    </location>
</feature>
<dbReference type="SUPFAM" id="SSF55781">
    <property type="entry name" value="GAF domain-like"/>
    <property type="match status" value="1"/>
</dbReference>
<dbReference type="RefSeq" id="WP_005368842.1">
    <property type="nucleotide sequence ID" value="NZ_CM001475.1"/>
</dbReference>
<keyword evidence="3" id="KW-0973">c-di-GMP</keyword>
<dbReference type="Pfam" id="PF03924">
    <property type="entry name" value="CHASE"/>
    <property type="match status" value="1"/>
</dbReference>
<evidence type="ECO:0000256" key="6">
    <source>
        <dbReference type="ARBA" id="ARBA00023136"/>
    </source>
</evidence>
<dbReference type="InterPro" id="IPR042240">
    <property type="entry name" value="CHASE_sf"/>
</dbReference>
<evidence type="ECO:0000256" key="5">
    <source>
        <dbReference type="ARBA" id="ARBA00022989"/>
    </source>
</evidence>
<dbReference type="InterPro" id="IPR052155">
    <property type="entry name" value="Biofilm_reg_signaling"/>
</dbReference>
<feature type="domain" description="GGDEF" evidence="9">
    <location>
        <begin position="568"/>
        <end position="701"/>
    </location>
</feature>
<dbReference type="Proteomes" id="UP000005090">
    <property type="component" value="Chromosome"/>
</dbReference>
<evidence type="ECO:0000313" key="10">
    <source>
        <dbReference type="EMBL" id="EIC28119.1"/>
    </source>
</evidence>
<evidence type="ECO:0000256" key="4">
    <source>
        <dbReference type="ARBA" id="ARBA00022692"/>
    </source>
</evidence>
<dbReference type="Gene3D" id="3.30.450.350">
    <property type="entry name" value="CHASE domain"/>
    <property type="match status" value="1"/>
</dbReference>
<sequence>MPWLVLCSVLLLTYTLENAVSRNNRENVREHFDFRCNEIVVNIENRLRGYEQVLLGAKALFVSSVSVERDEFREYVGRLMLQQQYPGIQGVGFSQLIEAPDKKAHIRRIRNQGFPHYTIRPDGVRDLYTSIIYLEPFDWRNQRAFGYDMYSEAVRRAAMERARDENRAIVSGKVTLVQETENDMQPGFLMYLPVYRNGLPDDTLADRRKNLIGWVYAPFRMFDLMHGILGQHFGEIGNSLIFYIYDGDQPLQAALMYNSGAETGVAADDREPVFRSIRTFDVGGRLWTIEVRSLPDFESRLKSQNAQFIRIAGGLGSLLACLTVWLLVTGRERAFAMARDMTRELRESESHTRRLNRSLKLLSDCNMALVRAEEEHQLLSEICRLIVMQGGYLLVWVGFAEHDEAKTVRPVAQAGFEMGYLNNINVTWADTERGRGPTGTAIRTGLTDINQNYLDNPRMAPWREAALQCGYRSSIALPLIGNKGVLGALTLYSQESFAFSAEEVQLLEELAGDLAYGIETLRTRAEHQRAEEQLSFMAYHDPLTQLPNRRLLHARFDQEIVPAGRNAAQVALLYLGLDNFKQVNDTLGHSQGDRLLVLVAERLNRCVRDTGMLGRNGGDQFVVLMANVRRPDCIDAVARSVIEAFAEPFAVENNLINATFSIGISVFPNDGADFDALFKKADTAMFYAKDSGRNTYCFYTKQMNSDGMEQMWLQGQLSGGLKNRELRLHYQPQIDLSRGCIAGVEALLRWEHPERGMISPARFIPLAERSGLIIPIGEWVLNEACRQAKAWFDEGHPLVVAVNLSVLQFKRGNLLETVTHALEDSGLPPSLLELELTESILLQDQEAAIKTIAELKERGVKLSIDDFGTGYSSLSYLKRLAVDKLKIDQSFVRDLASNPEDAAIARAIILLGHTLQLTVIAEGVETKAQLDFLKNEGCDEVQGFYFSRPVPAAEVAGWFARDVSPFPGDSGRVLQNARLGEPWRLTV</sequence>
<dbReference type="SMART" id="SM00052">
    <property type="entry name" value="EAL"/>
    <property type="match status" value="1"/>
</dbReference>
<dbReference type="Gene3D" id="3.30.450.40">
    <property type="match status" value="1"/>
</dbReference>
<dbReference type="InterPro" id="IPR043128">
    <property type="entry name" value="Rev_trsase/Diguanyl_cyclase"/>
</dbReference>
<dbReference type="GO" id="GO:0016020">
    <property type="term" value="C:membrane"/>
    <property type="evidence" value="ECO:0007669"/>
    <property type="project" value="UniProtKB-SubCell"/>
</dbReference>
<dbReference type="HOGENOM" id="CLU_000445_70_44_6"/>
<keyword evidence="6" id="KW-0472">Membrane</keyword>
<accession>H8GLC0</accession>